<reference evidence="1" key="1">
    <citation type="journal article" date="2020" name="J Insects Food Feed">
        <title>The yellow mealworm (Tenebrio molitor) genome: a resource for the emerging insects as food and feed industry.</title>
        <authorList>
            <person name="Eriksson T."/>
            <person name="Andere A."/>
            <person name="Kelstrup H."/>
            <person name="Emery V."/>
            <person name="Picard C."/>
        </authorList>
    </citation>
    <scope>NUCLEOTIDE SEQUENCE</scope>
    <source>
        <strain evidence="1">Stoneville</strain>
        <tissue evidence="1">Whole head</tissue>
    </source>
</reference>
<dbReference type="PANTHER" id="PTHR47331">
    <property type="entry name" value="PHD-TYPE DOMAIN-CONTAINING PROTEIN"/>
    <property type="match status" value="1"/>
</dbReference>
<comment type="caution">
    <text evidence="1">The sequence shown here is derived from an EMBL/GenBank/DDBJ whole genome shotgun (WGS) entry which is preliminary data.</text>
</comment>
<sequence>MMYRMINVKPKYQSLQRILWRKLGEPDLKCFQLSTVTCTASASYQATRTLMQLVTDEGEQFPLASEALELNSYLDDIITGANDLNSAVQVQDELISLLGKGGFTLHKWHSNDQEVLSRIPDEKRESCSFQFPDGSFTLKTLGLFWNPTSDVFQVTVPNEIMNIMKRNILSVISKIYDPLGLVSVVVIKAKIIMQSLWKEELDWDSPVPDHITIAWNSFVETITLLREIKVPRVIFHQDYDDFQCHGFADSLTKAYGCAIYLRATNKSNKRSMVRLICSKSRVAPLKPTSLPRLELCASLLLARLMQTVLRELHMNVTSYNSWTDSTIALSWIQSHPARWNVFVANRVAEIQDLTDKRSWRHVSSTDNPADLVSRGLTSKSLDRCSLWWEGPAWLSKPEELWQTTQMSTKVIDLPEKKVVSHSTIVKSTNKSYLLEKLHSFSKWPRLQRTLAYHMLV</sequence>
<reference evidence="1" key="2">
    <citation type="submission" date="2021-08" db="EMBL/GenBank/DDBJ databases">
        <authorList>
            <person name="Eriksson T."/>
        </authorList>
    </citation>
    <scope>NUCLEOTIDE SEQUENCE</scope>
    <source>
        <strain evidence="1">Stoneville</strain>
        <tissue evidence="1">Whole head</tissue>
    </source>
</reference>
<protein>
    <submittedName>
        <fullName evidence="1">Uncharacterized protein</fullName>
    </submittedName>
</protein>
<accession>A0A8J6H6W2</accession>
<organism evidence="1 2">
    <name type="scientific">Tenebrio molitor</name>
    <name type="common">Yellow mealworm beetle</name>
    <dbReference type="NCBI Taxonomy" id="7067"/>
    <lineage>
        <taxon>Eukaryota</taxon>
        <taxon>Metazoa</taxon>
        <taxon>Ecdysozoa</taxon>
        <taxon>Arthropoda</taxon>
        <taxon>Hexapoda</taxon>
        <taxon>Insecta</taxon>
        <taxon>Pterygota</taxon>
        <taxon>Neoptera</taxon>
        <taxon>Endopterygota</taxon>
        <taxon>Coleoptera</taxon>
        <taxon>Polyphaga</taxon>
        <taxon>Cucujiformia</taxon>
        <taxon>Tenebrionidae</taxon>
        <taxon>Tenebrio</taxon>
    </lineage>
</organism>
<name>A0A8J6H6W2_TENMO</name>
<dbReference type="InterPro" id="IPR008042">
    <property type="entry name" value="Retrotrans_Pao"/>
</dbReference>
<gene>
    <name evidence="1" type="ORF">GEV33_009751</name>
</gene>
<evidence type="ECO:0000313" key="1">
    <source>
        <dbReference type="EMBL" id="KAH0813040.1"/>
    </source>
</evidence>
<dbReference type="AlphaFoldDB" id="A0A8J6H6W2"/>
<proteinExistence type="predicted"/>
<dbReference type="Pfam" id="PF05380">
    <property type="entry name" value="Peptidase_A17"/>
    <property type="match status" value="1"/>
</dbReference>
<evidence type="ECO:0000313" key="2">
    <source>
        <dbReference type="Proteomes" id="UP000719412"/>
    </source>
</evidence>
<keyword evidence="2" id="KW-1185">Reference proteome</keyword>
<dbReference type="EMBL" id="JABDTM020025627">
    <property type="protein sequence ID" value="KAH0813040.1"/>
    <property type="molecule type" value="Genomic_DNA"/>
</dbReference>
<dbReference type="PANTHER" id="PTHR47331:SF4">
    <property type="entry name" value="PEPTIDASE S1 DOMAIN-CONTAINING PROTEIN"/>
    <property type="match status" value="1"/>
</dbReference>
<dbReference type="Proteomes" id="UP000719412">
    <property type="component" value="Unassembled WGS sequence"/>
</dbReference>